<dbReference type="RefSeq" id="WP_138852990.1">
    <property type="nucleotide sequence ID" value="NZ_CP040710.1"/>
</dbReference>
<organism evidence="2 3">
    <name type="scientific">Aggregatimonas sangjinii</name>
    <dbReference type="NCBI Taxonomy" id="2583587"/>
    <lineage>
        <taxon>Bacteria</taxon>
        <taxon>Pseudomonadati</taxon>
        <taxon>Bacteroidota</taxon>
        <taxon>Flavobacteriia</taxon>
        <taxon>Flavobacteriales</taxon>
        <taxon>Flavobacteriaceae</taxon>
        <taxon>Aggregatimonas</taxon>
    </lineage>
</organism>
<name>A0A5B7SPN7_9FLAO</name>
<keyword evidence="3" id="KW-1185">Reference proteome</keyword>
<dbReference type="AlphaFoldDB" id="A0A5B7SPN7"/>
<proteinExistence type="predicted"/>
<dbReference type="EMBL" id="CP040710">
    <property type="protein sequence ID" value="QCX00645.1"/>
    <property type="molecule type" value="Genomic_DNA"/>
</dbReference>
<feature type="region of interest" description="Disordered" evidence="1">
    <location>
        <begin position="164"/>
        <end position="196"/>
    </location>
</feature>
<feature type="compositionally biased region" description="Basic and acidic residues" evidence="1">
    <location>
        <begin position="1"/>
        <end position="14"/>
    </location>
</feature>
<protein>
    <submittedName>
        <fullName evidence="2">Uncharacterized protein</fullName>
    </submittedName>
</protein>
<reference evidence="2 3" key="1">
    <citation type="submission" date="2019-05" db="EMBL/GenBank/DDBJ databases">
        <title>Genome sequencing of F202Z8.</title>
        <authorList>
            <person name="Kwon Y.M."/>
        </authorList>
    </citation>
    <scope>NUCLEOTIDE SEQUENCE [LARGE SCALE GENOMIC DNA]</scope>
    <source>
        <strain evidence="2 3">F202Z8</strain>
    </source>
</reference>
<feature type="compositionally biased region" description="Basic and acidic residues" evidence="1">
    <location>
        <begin position="172"/>
        <end position="181"/>
    </location>
</feature>
<evidence type="ECO:0000313" key="3">
    <source>
        <dbReference type="Proteomes" id="UP000310017"/>
    </source>
</evidence>
<evidence type="ECO:0000313" key="2">
    <source>
        <dbReference type="EMBL" id="QCX00645.1"/>
    </source>
</evidence>
<dbReference type="Proteomes" id="UP000310017">
    <property type="component" value="Chromosome"/>
</dbReference>
<feature type="region of interest" description="Disordered" evidence="1">
    <location>
        <begin position="1"/>
        <end position="23"/>
    </location>
</feature>
<dbReference type="KEGG" id="asag:FGM00_11210"/>
<sequence>MENDTREEIQEIRPNRPSTSNLQGQLRSTWFETLPRPTAEFLNSEVPETDSSKVLRSLIDKEKEKLLKTPNNRILKAITSDRVKASIKKINTLEEQLEPHTVQRRNEQFDLHRALHRDNVPVDFISTAPRQGVSIDDTTQSPNSVRQVIERNTVPIDTHLAQMALRPLPSRPFDENSRSSSDEGCSATPKHRGNKL</sequence>
<evidence type="ECO:0000256" key="1">
    <source>
        <dbReference type="SAM" id="MobiDB-lite"/>
    </source>
</evidence>
<gene>
    <name evidence="2" type="ORF">FGM00_11210</name>
</gene>
<accession>A0A5B7SPN7</accession>